<evidence type="ECO:0008006" key="3">
    <source>
        <dbReference type="Google" id="ProtNLM"/>
    </source>
</evidence>
<proteinExistence type="predicted"/>
<reference evidence="1 2" key="1">
    <citation type="journal article" date="2014" name="Syst. Appl. Microbiol.">
        <title>Genomic insights into the taxonomic status of the three subspecies of Bacillus subtilis.</title>
        <authorList>
            <person name="Yi H."/>
            <person name="Chun J."/>
            <person name="Cha C.J."/>
        </authorList>
    </citation>
    <scope>NUCLEOTIDE SEQUENCE [LARGE SCALE GENOMIC DNA]</scope>
    <source>
        <strain evidence="1 2">KCTC 13429</strain>
    </source>
</reference>
<dbReference type="Proteomes" id="UP000011182">
    <property type="component" value="Unassembled WGS sequence"/>
</dbReference>
<accession>A0A9W5PCT1</accession>
<dbReference type="RefSeq" id="WP_003239102.1">
    <property type="nucleotide sequence ID" value="NZ_AMXN01000004.1"/>
</dbReference>
<organism evidence="1 2">
    <name type="scientific">Bacillus inaquosorum KCTC 13429</name>
    <dbReference type="NCBI Taxonomy" id="1236548"/>
    <lineage>
        <taxon>Bacteria</taxon>
        <taxon>Bacillati</taxon>
        <taxon>Bacillota</taxon>
        <taxon>Bacilli</taxon>
        <taxon>Bacillales</taxon>
        <taxon>Bacillaceae</taxon>
        <taxon>Bacillus</taxon>
    </lineage>
</organism>
<gene>
    <name evidence="1" type="ORF">BSI_23460</name>
</gene>
<sequence>MQVFLYDDNFYFLRPKILSSPQSQMPDNSTTVKPPDGLWRPQFDKANNVWNESADQEYKDFQKNKYQDELEPNPIMEQLVTLGQQLADEKLARKQAEKAQNTLGIQLTEEVLARKEAEAWNQSLGEQMAILKLDILSLKGGMTSES</sequence>
<evidence type="ECO:0000313" key="2">
    <source>
        <dbReference type="Proteomes" id="UP000011182"/>
    </source>
</evidence>
<protein>
    <recommendedName>
        <fullName evidence="3">Bacteriophage SP-beta YorD domain-containing protein</fullName>
    </recommendedName>
</protein>
<name>A0A9W5PCT1_9BACI</name>
<evidence type="ECO:0000313" key="1">
    <source>
        <dbReference type="EMBL" id="ELS60886.1"/>
    </source>
</evidence>
<comment type="caution">
    <text evidence="1">The sequence shown here is derived from an EMBL/GenBank/DDBJ whole genome shotgun (WGS) entry which is preliminary data.</text>
</comment>
<dbReference type="AlphaFoldDB" id="A0A9W5PCT1"/>
<dbReference type="EMBL" id="AMXN01000004">
    <property type="protein sequence ID" value="ELS60886.1"/>
    <property type="molecule type" value="Genomic_DNA"/>
</dbReference>
<keyword evidence="2" id="KW-1185">Reference proteome</keyword>